<gene>
    <name evidence="1" type="ORF">JHT90_12850</name>
</gene>
<reference evidence="1 2" key="1">
    <citation type="submission" date="2021-01" db="EMBL/GenBank/DDBJ databases">
        <title>Entomomonas sp. F2A isolated from a house cricket (Acheta domesticus).</title>
        <authorList>
            <person name="Spergser J."/>
            <person name="Busse H.-J."/>
        </authorList>
    </citation>
    <scope>NUCLEOTIDE SEQUENCE [LARGE SCALE GENOMIC DNA]</scope>
    <source>
        <strain evidence="1 2">F2A</strain>
    </source>
</reference>
<dbReference type="AlphaFoldDB" id="A0A974NEZ4"/>
<dbReference type="PANTHER" id="PTHR38767">
    <property type="entry name" value="DNA POLYMERASE III SUBUNIT CHI"/>
    <property type="match status" value="1"/>
</dbReference>
<protein>
    <submittedName>
        <fullName evidence="1">DNA polymerase III subunit chi</fullName>
    </submittedName>
</protein>
<dbReference type="PANTHER" id="PTHR38767:SF1">
    <property type="entry name" value="DNA POLYMERASE III SUBUNIT CHI"/>
    <property type="match status" value="1"/>
</dbReference>
<organism evidence="1 2">
    <name type="scientific">Entomomonas asaccharolytica</name>
    <dbReference type="NCBI Taxonomy" id="2785331"/>
    <lineage>
        <taxon>Bacteria</taxon>
        <taxon>Pseudomonadati</taxon>
        <taxon>Pseudomonadota</taxon>
        <taxon>Gammaproteobacteria</taxon>
        <taxon>Pseudomonadales</taxon>
        <taxon>Pseudomonadaceae</taxon>
        <taxon>Entomomonas</taxon>
    </lineage>
</organism>
<dbReference type="KEGG" id="eaz:JHT90_12850"/>
<dbReference type="RefSeq" id="WP_201091654.1">
    <property type="nucleotide sequence ID" value="NZ_CP067393.1"/>
</dbReference>
<dbReference type="InterPro" id="IPR036768">
    <property type="entry name" value="PolIII_chi_sf"/>
</dbReference>
<dbReference type="SUPFAM" id="SSF102400">
    <property type="entry name" value="DNA polymerase III chi subunit"/>
    <property type="match status" value="1"/>
</dbReference>
<dbReference type="GO" id="GO:0003887">
    <property type="term" value="F:DNA-directed DNA polymerase activity"/>
    <property type="evidence" value="ECO:0007669"/>
    <property type="project" value="InterPro"/>
</dbReference>
<dbReference type="Gene3D" id="3.40.50.10110">
    <property type="entry name" value="DNA polymerase III subunit chi"/>
    <property type="match status" value="1"/>
</dbReference>
<name>A0A974NEZ4_9GAMM</name>
<evidence type="ECO:0000313" key="2">
    <source>
        <dbReference type="Proteomes" id="UP000595278"/>
    </source>
</evidence>
<dbReference type="Pfam" id="PF04364">
    <property type="entry name" value="DNA_pol3_chi"/>
    <property type="match status" value="1"/>
</dbReference>
<proteinExistence type="predicted"/>
<accession>A0A974NEZ4</accession>
<dbReference type="EMBL" id="CP067393">
    <property type="protein sequence ID" value="QQP85257.1"/>
    <property type="molecule type" value="Genomic_DNA"/>
</dbReference>
<keyword evidence="2" id="KW-1185">Reference proteome</keyword>
<dbReference type="GO" id="GO:0006260">
    <property type="term" value="P:DNA replication"/>
    <property type="evidence" value="ECO:0007669"/>
    <property type="project" value="InterPro"/>
</dbReference>
<dbReference type="GO" id="GO:0032298">
    <property type="term" value="P:positive regulation of DNA-templated DNA replication initiation"/>
    <property type="evidence" value="ECO:0007669"/>
    <property type="project" value="TreeGrafter"/>
</dbReference>
<dbReference type="GO" id="GO:0003677">
    <property type="term" value="F:DNA binding"/>
    <property type="evidence" value="ECO:0007669"/>
    <property type="project" value="InterPro"/>
</dbReference>
<dbReference type="Proteomes" id="UP000595278">
    <property type="component" value="Chromosome"/>
</dbReference>
<sequence length="144" mass="17044">MLKVDFYNLPTATIDDCLLFSCRLINKAWSQLGNIYVHCQNEQQRQQLNQLLWQFKADSFIPHDLLEDNPSSPITLGLETLDYQTIQYPLLINLSFEIPKHHQQFTRIAEFVIDDSMLKDKARANYRFYNTAQYNVQYHNLSKI</sequence>
<dbReference type="InterPro" id="IPR007459">
    <property type="entry name" value="DNA_pol3_chi"/>
</dbReference>
<evidence type="ECO:0000313" key="1">
    <source>
        <dbReference type="EMBL" id="QQP85257.1"/>
    </source>
</evidence>